<evidence type="ECO:0000313" key="2">
    <source>
        <dbReference type="EMBL" id="GHA16443.1"/>
    </source>
</evidence>
<name>A0A918RXR7_9GAMM</name>
<reference evidence="2" key="1">
    <citation type="journal article" date="2014" name="Int. J. Syst. Evol. Microbiol.">
        <title>Complete genome sequence of Corynebacterium casei LMG S-19264T (=DSM 44701T), isolated from a smear-ripened cheese.</title>
        <authorList>
            <consortium name="US DOE Joint Genome Institute (JGI-PGF)"/>
            <person name="Walter F."/>
            <person name="Albersmeier A."/>
            <person name="Kalinowski J."/>
            <person name="Ruckert C."/>
        </authorList>
    </citation>
    <scope>NUCLEOTIDE SEQUENCE</scope>
    <source>
        <strain evidence="2">KCTC 12711</strain>
    </source>
</reference>
<organism evidence="2 3">
    <name type="scientific">Arenicella chitinivorans</name>
    <dbReference type="NCBI Taxonomy" id="1329800"/>
    <lineage>
        <taxon>Bacteria</taxon>
        <taxon>Pseudomonadati</taxon>
        <taxon>Pseudomonadota</taxon>
        <taxon>Gammaproteobacteria</taxon>
        <taxon>Arenicellales</taxon>
        <taxon>Arenicellaceae</taxon>
        <taxon>Arenicella</taxon>
    </lineage>
</organism>
<sequence length="124" mass="14586">MKKRALCIKCYEWKSDHMDECESCHYSPVSEIDICKSRILDFPWDFQSPETGELISVGKTFEELESIRDEFSRGIKYEYSDWELQSLSQVLRAYKSTQFGFGEYAFIIGFGIMILVSIWYLFVA</sequence>
<accession>A0A918RXR7</accession>
<feature type="transmembrane region" description="Helical" evidence="1">
    <location>
        <begin position="101"/>
        <end position="122"/>
    </location>
</feature>
<keyword evidence="1" id="KW-1133">Transmembrane helix</keyword>
<proteinExistence type="predicted"/>
<keyword evidence="1" id="KW-0812">Transmembrane</keyword>
<reference evidence="2" key="2">
    <citation type="submission" date="2020-09" db="EMBL/GenBank/DDBJ databases">
        <authorList>
            <person name="Sun Q."/>
            <person name="Kim S."/>
        </authorList>
    </citation>
    <scope>NUCLEOTIDE SEQUENCE</scope>
    <source>
        <strain evidence="2">KCTC 12711</strain>
    </source>
</reference>
<dbReference type="AlphaFoldDB" id="A0A918RXR7"/>
<dbReference type="EMBL" id="BMXA01000005">
    <property type="protein sequence ID" value="GHA16443.1"/>
    <property type="molecule type" value="Genomic_DNA"/>
</dbReference>
<protein>
    <submittedName>
        <fullName evidence="2">Uncharacterized protein</fullName>
    </submittedName>
</protein>
<keyword evidence="1" id="KW-0472">Membrane</keyword>
<keyword evidence="3" id="KW-1185">Reference proteome</keyword>
<comment type="caution">
    <text evidence="2">The sequence shown here is derived from an EMBL/GenBank/DDBJ whole genome shotgun (WGS) entry which is preliminary data.</text>
</comment>
<dbReference type="Proteomes" id="UP000614811">
    <property type="component" value="Unassembled WGS sequence"/>
</dbReference>
<evidence type="ECO:0000256" key="1">
    <source>
        <dbReference type="SAM" id="Phobius"/>
    </source>
</evidence>
<evidence type="ECO:0000313" key="3">
    <source>
        <dbReference type="Proteomes" id="UP000614811"/>
    </source>
</evidence>
<gene>
    <name evidence="2" type="ORF">GCM10008090_27820</name>
</gene>